<organism evidence="3 4">
    <name type="scientific">Marinirhabdus gelatinilytica</name>
    <dbReference type="NCBI Taxonomy" id="1703343"/>
    <lineage>
        <taxon>Bacteria</taxon>
        <taxon>Pseudomonadati</taxon>
        <taxon>Bacteroidota</taxon>
        <taxon>Flavobacteriia</taxon>
        <taxon>Flavobacteriales</taxon>
        <taxon>Flavobacteriaceae</taxon>
    </lineage>
</organism>
<evidence type="ECO:0000259" key="2">
    <source>
        <dbReference type="Pfam" id="PF09925"/>
    </source>
</evidence>
<keyword evidence="1" id="KW-0812">Transmembrane</keyword>
<dbReference type="EMBL" id="QRAO01000005">
    <property type="protein sequence ID" value="RDK84328.1"/>
    <property type="molecule type" value="Genomic_DNA"/>
</dbReference>
<feature type="transmembrane region" description="Helical" evidence="1">
    <location>
        <begin position="41"/>
        <end position="62"/>
    </location>
</feature>
<feature type="transmembrane region" description="Helical" evidence="1">
    <location>
        <begin position="291"/>
        <end position="310"/>
    </location>
</feature>
<feature type="transmembrane region" description="Helical" evidence="1">
    <location>
        <begin position="317"/>
        <end position="336"/>
    </location>
</feature>
<feature type="transmembrane region" description="Helical" evidence="1">
    <location>
        <begin position="74"/>
        <end position="93"/>
    </location>
</feature>
<keyword evidence="4" id="KW-1185">Reference proteome</keyword>
<keyword evidence="1" id="KW-1133">Transmembrane helix</keyword>
<comment type="caution">
    <text evidence="3">The sequence shown here is derived from an EMBL/GenBank/DDBJ whole genome shotgun (WGS) entry which is preliminary data.</text>
</comment>
<accession>A0A370Q7F6</accession>
<dbReference type="OrthoDB" id="642680at2"/>
<evidence type="ECO:0000313" key="3">
    <source>
        <dbReference type="EMBL" id="RDK84328.1"/>
    </source>
</evidence>
<feature type="transmembrane region" description="Helical" evidence="1">
    <location>
        <begin position="204"/>
        <end position="221"/>
    </location>
</feature>
<feature type="transmembrane region" description="Helical" evidence="1">
    <location>
        <begin position="154"/>
        <end position="170"/>
    </location>
</feature>
<proteinExistence type="predicted"/>
<gene>
    <name evidence="3" type="ORF">C8D94_105174</name>
</gene>
<feature type="transmembrane region" description="Helical" evidence="1">
    <location>
        <begin position="105"/>
        <end position="123"/>
    </location>
</feature>
<name>A0A370Q7F6_9FLAO</name>
<protein>
    <submittedName>
        <fullName evidence="3">Putative membrane protein</fullName>
    </submittedName>
</protein>
<feature type="transmembrane region" description="Helical" evidence="1">
    <location>
        <begin position="257"/>
        <end position="279"/>
    </location>
</feature>
<evidence type="ECO:0000313" key="4">
    <source>
        <dbReference type="Proteomes" id="UP000255317"/>
    </source>
</evidence>
<keyword evidence="1" id="KW-0472">Membrane</keyword>
<feature type="transmembrane region" description="Helical" evidence="1">
    <location>
        <begin position="392"/>
        <end position="414"/>
    </location>
</feature>
<feature type="transmembrane region" description="Helical" evidence="1">
    <location>
        <begin position="129"/>
        <end position="147"/>
    </location>
</feature>
<evidence type="ECO:0000256" key="1">
    <source>
        <dbReference type="SAM" id="Phobius"/>
    </source>
</evidence>
<feature type="transmembrane region" description="Helical" evidence="1">
    <location>
        <begin position="227"/>
        <end position="245"/>
    </location>
</feature>
<feature type="transmembrane region" description="Helical" evidence="1">
    <location>
        <begin position="342"/>
        <end position="362"/>
    </location>
</feature>
<feature type="domain" description="DUF2157" evidence="2">
    <location>
        <begin position="11"/>
        <end position="151"/>
    </location>
</feature>
<sequence length="424" mass="47107">MNSKIEKELDELVAHKIVTPQVRQDIKQYYATKETDRPNRLFAIFGVLGSVLTGLGIILILAHNWDDFSRTTRTIWAFVPLAVGQLLAAFTLFKNKSAAWKETTGVFLFFAIGTSISLVSQIYNIPGAVDSYLLSWLVLAAPIIYLLKSHATTLLYVVLLVSYGCAVGYGDNESPYWALVALLAIVPHYLKLIKELPAGNLTGIYHWILPLSVLVLLGAFLNSGFSIGLLTHVCLFGLFYNLGKLPYFNAQKLRRNGYLIIGSLGTVVSLLIASFSYVWEEFLPEKISTNDTVITISLAMAAVAVLGYLFRKHKLLPFNLFQFSFLIFGGLCFFGFSQPEIASVLTNILILALGLFAVLIGSRKEKFSILNYGLLVITALVTCRFFDTEIPFVVRGLLFVAIGAGFFAANYFMYKKQLKTKAHE</sequence>
<feature type="transmembrane region" description="Helical" evidence="1">
    <location>
        <begin position="369"/>
        <end position="386"/>
    </location>
</feature>
<reference evidence="3 4" key="1">
    <citation type="submission" date="2018-07" db="EMBL/GenBank/DDBJ databases">
        <title>Genomic Encyclopedia of Type Strains, Phase IV (KMG-IV): sequencing the most valuable type-strain genomes for metagenomic binning, comparative biology and taxonomic classification.</title>
        <authorList>
            <person name="Goeker M."/>
        </authorList>
    </citation>
    <scope>NUCLEOTIDE SEQUENCE [LARGE SCALE GENOMIC DNA]</scope>
    <source>
        <strain evidence="3 4">DSM 101478</strain>
    </source>
</reference>
<dbReference type="InterPro" id="IPR018677">
    <property type="entry name" value="DUF2157"/>
</dbReference>
<dbReference type="AlphaFoldDB" id="A0A370Q7F6"/>
<dbReference type="Pfam" id="PF09925">
    <property type="entry name" value="DUF2157"/>
    <property type="match status" value="1"/>
</dbReference>
<feature type="transmembrane region" description="Helical" evidence="1">
    <location>
        <begin position="176"/>
        <end position="192"/>
    </location>
</feature>
<dbReference type="RefSeq" id="WP_115124486.1">
    <property type="nucleotide sequence ID" value="NZ_QRAO01000005.1"/>
</dbReference>
<dbReference type="Proteomes" id="UP000255317">
    <property type="component" value="Unassembled WGS sequence"/>
</dbReference>